<evidence type="ECO:0000313" key="2">
    <source>
        <dbReference type="EMBL" id="RSD09401.1"/>
    </source>
</evidence>
<accession>A0A427SXZ2</accession>
<dbReference type="Gene3D" id="3.40.190.10">
    <property type="entry name" value="Periplasmic binding protein-like II"/>
    <property type="match status" value="1"/>
</dbReference>
<dbReference type="Proteomes" id="UP000267081">
    <property type="component" value="Unassembled WGS sequence"/>
</dbReference>
<keyword evidence="1" id="KW-0732">Signal</keyword>
<dbReference type="Pfam" id="PF01547">
    <property type="entry name" value="SBP_bac_1"/>
    <property type="match status" value="1"/>
</dbReference>
<dbReference type="SUPFAM" id="SSF53850">
    <property type="entry name" value="Periplasmic binding protein-like II"/>
    <property type="match status" value="1"/>
</dbReference>
<proteinExistence type="predicted"/>
<evidence type="ECO:0000256" key="1">
    <source>
        <dbReference type="SAM" id="SignalP"/>
    </source>
</evidence>
<organism evidence="2 3">
    <name type="scientific">Amycolatopsis eburnea</name>
    <dbReference type="NCBI Taxonomy" id="2267691"/>
    <lineage>
        <taxon>Bacteria</taxon>
        <taxon>Bacillati</taxon>
        <taxon>Actinomycetota</taxon>
        <taxon>Actinomycetes</taxon>
        <taxon>Pseudonocardiales</taxon>
        <taxon>Pseudonocardiaceae</taxon>
        <taxon>Amycolatopsis</taxon>
    </lineage>
</organism>
<protein>
    <submittedName>
        <fullName evidence="2">Sugar ABC transporter substrate-binding protein</fullName>
    </submittedName>
</protein>
<feature type="chain" id="PRO_5039406282" evidence="1">
    <location>
        <begin position="21"/>
        <end position="426"/>
    </location>
</feature>
<reference evidence="2 3" key="1">
    <citation type="submission" date="2018-12" db="EMBL/GenBank/DDBJ databases">
        <title>Amycolatopsis eburnea sp. nov. actinomycete associate with arbuscular mycorrhiza fungal spore.</title>
        <authorList>
            <person name="Lumyong S."/>
            <person name="Chaiya L."/>
        </authorList>
    </citation>
    <scope>NUCLEOTIDE SEQUENCE [LARGE SCALE GENOMIC DNA]</scope>
    <source>
        <strain evidence="2 3">GLM-1</strain>
    </source>
</reference>
<dbReference type="PANTHER" id="PTHR43649:SF30">
    <property type="entry name" value="ABC TRANSPORTER SUBSTRATE-BINDING PROTEIN"/>
    <property type="match status" value="1"/>
</dbReference>
<dbReference type="OrthoDB" id="3718433at2"/>
<dbReference type="PANTHER" id="PTHR43649">
    <property type="entry name" value="ARABINOSE-BINDING PROTEIN-RELATED"/>
    <property type="match status" value="1"/>
</dbReference>
<feature type="signal peptide" evidence="1">
    <location>
        <begin position="1"/>
        <end position="20"/>
    </location>
</feature>
<gene>
    <name evidence="2" type="ORF">EIY87_40920</name>
</gene>
<dbReference type="EMBL" id="RSEC01000061">
    <property type="protein sequence ID" value="RSD09401.1"/>
    <property type="molecule type" value="Genomic_DNA"/>
</dbReference>
<sequence length="426" mass="44328">MMTRRTLVAGALTAVGLLLTACGGGGSGDGGDGPVSLTFQSLSDQPAAIAATQKIVGDWNKAHPDVQVKIVQAGWDGVYDKLITQFNAGSAPDIVHYEAAGIAPFATDGFLADLTPYLSAEKRADIPKGVLDSVTVDGKVIAQPTELQSYVVFANKTQLQQAGVTIPTGASMTWDQLREIAKATTKDGKFGLGWGLSSPTAAFVALAPGFGGKYFEGTGKDAKLTAGPGEQALPQLVDAMAHQDHSILPVTLTQSGTKALAPFYAGQIAMTVQGSYQAANIAKDAPKGFDWVVLPPLAGSAGPAQAANPQTLSVNKDSAHVKEAAEFVDFFTSTENLAAINEADALIPPTTSARQALAAKLAGKNGWDAILASGEHLTSAPYLFAGKYAQWKDTVATPAYQQFLARKIDAAGLAKQLEDGWKNVNK</sequence>
<dbReference type="CDD" id="cd13585">
    <property type="entry name" value="PBP2_TMBP_like"/>
    <property type="match status" value="1"/>
</dbReference>
<dbReference type="InterPro" id="IPR050490">
    <property type="entry name" value="Bact_solute-bd_prot1"/>
</dbReference>
<evidence type="ECO:0000313" key="3">
    <source>
        <dbReference type="Proteomes" id="UP000267081"/>
    </source>
</evidence>
<name>A0A427SXZ2_9PSEU</name>
<dbReference type="AlphaFoldDB" id="A0A427SXZ2"/>
<dbReference type="PROSITE" id="PS51257">
    <property type="entry name" value="PROKAR_LIPOPROTEIN"/>
    <property type="match status" value="1"/>
</dbReference>
<keyword evidence="3" id="KW-1185">Reference proteome</keyword>
<dbReference type="InterPro" id="IPR006059">
    <property type="entry name" value="SBP"/>
</dbReference>
<comment type="caution">
    <text evidence="2">The sequence shown here is derived from an EMBL/GenBank/DDBJ whole genome shotgun (WGS) entry which is preliminary data.</text>
</comment>